<dbReference type="GO" id="GO:0047482">
    <property type="term" value="F:UDP-N-acetylmuramoyl-L-alanyl-D-glutamate-L-lysine ligase activity"/>
    <property type="evidence" value="ECO:0007669"/>
    <property type="project" value="UniProtKB-UniRule"/>
</dbReference>
<feature type="binding site" evidence="3">
    <location>
        <position position="203"/>
    </location>
    <ligand>
        <name>UDP-N-acetyl-alpha-D-muramoyl-L-alanyl-D-glutamate</name>
        <dbReference type="ChEBI" id="CHEBI:83900"/>
    </ligand>
</feature>
<dbReference type="HAMAP" id="MF_00208">
    <property type="entry name" value="MurE"/>
    <property type="match status" value="1"/>
</dbReference>
<dbReference type="GO" id="GO:0005737">
    <property type="term" value="C:cytoplasm"/>
    <property type="evidence" value="ECO:0007669"/>
    <property type="project" value="UniProtKB-SubCell"/>
</dbReference>
<evidence type="ECO:0000256" key="4">
    <source>
        <dbReference type="RuleBase" id="RU004135"/>
    </source>
</evidence>
<comment type="caution">
    <text evidence="3">Lacks conserved residue(s) required for the propagation of feature annotation.</text>
</comment>
<dbReference type="SUPFAM" id="SSF63418">
    <property type="entry name" value="MurE/MurF N-terminal domain"/>
    <property type="match status" value="1"/>
</dbReference>
<feature type="binding site" evidence="3">
    <location>
        <position position="55"/>
    </location>
    <ligand>
        <name>UDP-N-acetyl-alpha-D-muramoyl-L-alanyl-D-glutamate</name>
        <dbReference type="ChEBI" id="CHEBI:83900"/>
    </ligand>
</feature>
<keyword evidence="3" id="KW-0067">ATP-binding</keyword>
<protein>
    <recommendedName>
        <fullName evidence="3">UDP-N-acetylmuramoyl-L-alanyl-D-glutamate--L-lysine ligase</fullName>
        <ecNumber evidence="3">6.3.2.7</ecNumber>
    </recommendedName>
    <alternativeName>
        <fullName evidence="3">L-lysine-adding enzyme</fullName>
    </alternativeName>
    <alternativeName>
        <fullName evidence="3">UDP-MurNAc-L-Ala-D-Glu:L-Lys ligase</fullName>
    </alternativeName>
    <alternativeName>
        <fullName evidence="3">UDP-MurNAc-tripeptide synthetase</fullName>
    </alternativeName>
    <alternativeName>
        <fullName evidence="3">UDP-N-acetylmuramyl-tripeptide synthetase</fullName>
    </alternativeName>
</protein>
<dbReference type="NCBIfam" id="NF010628">
    <property type="entry name" value="PRK14022.1"/>
    <property type="match status" value="1"/>
</dbReference>
<keyword evidence="8" id="KW-1185">Reference proteome</keyword>
<keyword evidence="3" id="KW-0460">Magnesium</keyword>
<evidence type="ECO:0000259" key="5">
    <source>
        <dbReference type="Pfam" id="PF02875"/>
    </source>
</evidence>
<feature type="short sequence motif" description="L-lysine recognition motif" evidence="3">
    <location>
        <begin position="433"/>
        <end position="436"/>
    </location>
</feature>
<feature type="binding site" evidence="3">
    <location>
        <begin position="176"/>
        <end position="177"/>
    </location>
    <ligand>
        <name>UDP-N-acetyl-alpha-D-muramoyl-L-alanyl-D-glutamate</name>
        <dbReference type="ChEBI" id="CHEBI:83900"/>
    </ligand>
</feature>
<comment type="subcellular location">
    <subcellularLocation>
        <location evidence="3 4">Cytoplasm</location>
    </subcellularLocation>
</comment>
<dbReference type="PANTHER" id="PTHR23135">
    <property type="entry name" value="MUR LIGASE FAMILY MEMBER"/>
    <property type="match status" value="1"/>
</dbReference>
<proteinExistence type="inferred from homology"/>
<dbReference type="Pfam" id="PF02875">
    <property type="entry name" value="Mur_ligase_C"/>
    <property type="match status" value="1"/>
</dbReference>
<feature type="binding site" evidence="3">
    <location>
        <position position="211"/>
    </location>
    <ligand>
        <name>UDP-N-acetyl-alpha-D-muramoyl-L-alanyl-D-glutamate</name>
        <dbReference type="ChEBI" id="CHEBI:83900"/>
    </ligand>
</feature>
<keyword evidence="3" id="KW-0547">Nucleotide-binding</keyword>
<dbReference type="InterPro" id="IPR004101">
    <property type="entry name" value="Mur_ligase_C"/>
</dbReference>
<comment type="caution">
    <text evidence="7">The sequence shown here is derived from an EMBL/GenBank/DDBJ whole genome shotgun (WGS) entry which is preliminary data.</text>
</comment>
<dbReference type="SUPFAM" id="SSF53244">
    <property type="entry name" value="MurD-like peptide ligases, peptide-binding domain"/>
    <property type="match status" value="1"/>
</dbReference>
<dbReference type="GO" id="GO:0009252">
    <property type="term" value="P:peptidoglycan biosynthetic process"/>
    <property type="evidence" value="ECO:0007669"/>
    <property type="project" value="UniProtKB-UniRule"/>
</dbReference>
<dbReference type="SUPFAM" id="SSF53623">
    <property type="entry name" value="MurD-like peptide ligases, catalytic domain"/>
    <property type="match status" value="1"/>
</dbReference>
<dbReference type="PANTHER" id="PTHR23135:SF4">
    <property type="entry name" value="UDP-N-ACETYLMURAMOYL-L-ALANYL-D-GLUTAMATE--2,6-DIAMINOPIMELATE LIGASE MURE HOMOLOG, CHLOROPLASTIC"/>
    <property type="match status" value="1"/>
</dbReference>
<feature type="domain" description="Mur ligase central" evidence="6">
    <location>
        <begin position="131"/>
        <end position="337"/>
    </location>
</feature>
<gene>
    <name evidence="3" type="primary">murE</name>
    <name evidence="7" type="ORF">BCR26_11885</name>
</gene>
<dbReference type="InterPro" id="IPR035911">
    <property type="entry name" value="MurE/MurF_N"/>
</dbReference>
<keyword evidence="3 4" id="KW-0133">Cell shape</keyword>
<dbReference type="InterPro" id="IPR005761">
    <property type="entry name" value="UDP-N-AcMur-Glu-dNH2Pim_ligase"/>
</dbReference>
<dbReference type="AlphaFoldDB" id="A0A1E5KY04"/>
<evidence type="ECO:0000256" key="3">
    <source>
        <dbReference type="HAMAP-Rule" id="MF_00208"/>
    </source>
</evidence>
<dbReference type="InterPro" id="IPR036565">
    <property type="entry name" value="Mur-like_cat_sf"/>
</dbReference>
<dbReference type="Gene3D" id="3.90.190.20">
    <property type="entry name" value="Mur ligase, C-terminal domain"/>
    <property type="match status" value="1"/>
</dbReference>
<keyword evidence="3 4" id="KW-0961">Cell wall biogenesis/degradation</keyword>
<name>A0A1E5KY04_9ENTE</name>
<dbReference type="GO" id="GO:0005524">
    <property type="term" value="F:ATP binding"/>
    <property type="evidence" value="ECO:0007669"/>
    <property type="project" value="UniProtKB-UniRule"/>
</dbReference>
<comment type="cofactor">
    <cofactor evidence="3">
        <name>Mg(2+)</name>
        <dbReference type="ChEBI" id="CHEBI:18420"/>
    </cofactor>
</comment>
<comment type="pathway">
    <text evidence="1 3 4">Cell wall biogenesis; peptidoglycan biosynthesis.</text>
</comment>
<dbReference type="InterPro" id="IPR036615">
    <property type="entry name" value="Mur_ligase_C_dom_sf"/>
</dbReference>
<dbReference type="UniPathway" id="UPA00219"/>
<keyword evidence="3" id="KW-0963">Cytoplasm</keyword>
<dbReference type="GO" id="GO:0008360">
    <property type="term" value="P:regulation of cell shape"/>
    <property type="evidence" value="ECO:0007669"/>
    <property type="project" value="UniProtKB-KW"/>
</dbReference>
<dbReference type="Proteomes" id="UP000095256">
    <property type="component" value="Unassembled WGS sequence"/>
</dbReference>
<reference evidence="7 8" key="1">
    <citation type="submission" date="2016-09" db="EMBL/GenBank/DDBJ databases">
        <authorList>
            <person name="Capua I."/>
            <person name="De Benedictis P."/>
            <person name="Joannis T."/>
            <person name="Lombin L.H."/>
            <person name="Cattoli G."/>
        </authorList>
    </citation>
    <scope>NUCLEOTIDE SEQUENCE [LARGE SCALE GENOMIC DNA]</scope>
    <source>
        <strain evidence="7 8">LMG 25899</strain>
    </source>
</reference>
<comment type="function">
    <text evidence="3">Catalyzes the addition of L-lysine to the nucleotide precursor UDP-N-acetylmuramoyl-L-alanyl-D-glutamate (UMAG) in the biosynthesis of bacterial cell-wall peptidoglycan.</text>
</comment>
<keyword evidence="3 4" id="KW-0132">Cell division</keyword>
<dbReference type="GO" id="GO:0071555">
    <property type="term" value="P:cell wall organization"/>
    <property type="evidence" value="ECO:0007669"/>
    <property type="project" value="UniProtKB-KW"/>
</dbReference>
<evidence type="ECO:0000313" key="8">
    <source>
        <dbReference type="Proteomes" id="UP000095256"/>
    </source>
</evidence>
<dbReference type="EC" id="6.3.2.7" evidence="3"/>
<feature type="modified residue" description="N6-carboxylysine" evidence="3">
    <location>
        <position position="245"/>
    </location>
</feature>
<keyword evidence="3 7" id="KW-0436">Ligase</keyword>
<comment type="similarity">
    <text evidence="2 3">Belongs to the MurCDEF family. MurE subfamily.</text>
</comment>
<organism evidence="7 8">
    <name type="scientific">Enterococcus rivorum</name>
    <dbReference type="NCBI Taxonomy" id="762845"/>
    <lineage>
        <taxon>Bacteria</taxon>
        <taxon>Bacillati</taxon>
        <taxon>Bacillota</taxon>
        <taxon>Bacilli</taxon>
        <taxon>Lactobacillales</taxon>
        <taxon>Enterococcaceae</taxon>
        <taxon>Enterococcus</taxon>
    </lineage>
</organism>
<dbReference type="EMBL" id="MIEK01000016">
    <property type="protein sequence ID" value="OEH82735.1"/>
    <property type="molecule type" value="Genomic_DNA"/>
</dbReference>
<evidence type="ECO:0000256" key="2">
    <source>
        <dbReference type="ARBA" id="ARBA00005898"/>
    </source>
</evidence>
<dbReference type="InterPro" id="IPR013221">
    <property type="entry name" value="Mur_ligase_cen"/>
</dbReference>
<dbReference type="NCBIfam" id="TIGR01085">
    <property type="entry name" value="murE"/>
    <property type="match status" value="1"/>
</dbReference>
<feature type="domain" description="Mur ligase C-terminal" evidence="5">
    <location>
        <begin position="359"/>
        <end position="486"/>
    </location>
</feature>
<evidence type="ECO:0000256" key="1">
    <source>
        <dbReference type="ARBA" id="ARBA00004752"/>
    </source>
</evidence>
<evidence type="ECO:0000313" key="7">
    <source>
        <dbReference type="EMBL" id="OEH82735.1"/>
    </source>
</evidence>
<feature type="binding site" evidence="3">
    <location>
        <begin position="132"/>
        <end position="138"/>
    </location>
    <ligand>
        <name>ATP</name>
        <dbReference type="ChEBI" id="CHEBI:30616"/>
    </ligand>
</feature>
<keyword evidence="3 4" id="KW-0573">Peptidoglycan synthesis</keyword>
<dbReference type="Gene3D" id="3.40.1390.10">
    <property type="entry name" value="MurE/MurF, N-terminal domain"/>
    <property type="match status" value="1"/>
</dbReference>
<dbReference type="Gene3D" id="3.40.1190.10">
    <property type="entry name" value="Mur-like, catalytic domain"/>
    <property type="match status" value="1"/>
</dbReference>
<evidence type="ECO:0000259" key="6">
    <source>
        <dbReference type="Pfam" id="PF08245"/>
    </source>
</evidence>
<comment type="PTM">
    <text evidence="3">Carboxylation is probably crucial for Mg(2+) binding and, consequently, for the gamma-phosphate positioning of ATP.</text>
</comment>
<dbReference type="STRING" id="762845.BCR26_11885"/>
<comment type="catalytic activity">
    <reaction evidence="3">
        <text>UDP-N-acetyl-alpha-D-muramoyl-L-alanyl-D-glutamate + L-lysine + ATP = UDP-N-acetyl-alpha-D-muramoyl-L-alanyl-gamma-D-glutamyl-L-lysine + ADP + phosphate + H(+)</text>
        <dbReference type="Rhea" id="RHEA:17969"/>
        <dbReference type="ChEBI" id="CHEBI:15378"/>
        <dbReference type="ChEBI" id="CHEBI:30616"/>
        <dbReference type="ChEBI" id="CHEBI:32551"/>
        <dbReference type="ChEBI" id="CHEBI:43474"/>
        <dbReference type="ChEBI" id="CHEBI:83900"/>
        <dbReference type="ChEBI" id="CHEBI:83903"/>
        <dbReference type="ChEBI" id="CHEBI:456216"/>
        <dbReference type="EC" id="6.3.2.7"/>
    </reaction>
</comment>
<sequence>MKRLEVKKMSLSLKSIRDCLLQENLLKEFIVAEKWQLTLPDSLDNRLVKDISYDSRTVTSDTLFFCKGLNFKEEYLEKAIQSGLELYISETPYDVPATLGIIVTDIRKAMAVLSMAFYDYPQNKLKLIAFTGTKGKTTAAYFTKYILDHTTNNKVAMLSTMNSTLDGKNYFKSQLTTPESLDLYRMMAEAVKNEMSHFIMEVSSQAYKINRVYGLFFDVGIFLNITPDHISPIEHPTFDDYFYCKRQLIAHSKTVIINHESDYFSLLKEMATLKQVPMIVYGTEKNEAVDYSYQTIPGDSLSFTIRSAKDPLNINGNYRLLLGGDFNKGNALSAMIASSLVGATQKDCQKGIQEATVPGRMELLTNNNNAKVYVDYAHNYDSLKNLLAYVKEEHPTGRLIVVIGSTGNKAISRRKDFSKVLSELGDVAILTTDDPADEDPITICKQIEEHITGDVKIRTVLDRAEAIAEALRISQPEDAVVLAGKGADQFQKIGGIDTPYPGDYQIAESIIWHSKK</sequence>
<dbReference type="Pfam" id="PF08245">
    <property type="entry name" value="Mur_ligase_M"/>
    <property type="match status" value="1"/>
</dbReference>
<dbReference type="GO" id="GO:0000287">
    <property type="term" value="F:magnesium ion binding"/>
    <property type="evidence" value="ECO:0007669"/>
    <property type="project" value="UniProtKB-UniRule"/>
</dbReference>
<dbReference type="GO" id="GO:0051301">
    <property type="term" value="P:cell division"/>
    <property type="evidence" value="ECO:0007669"/>
    <property type="project" value="UniProtKB-KW"/>
</dbReference>
<accession>A0A1E5KY04</accession>
<keyword evidence="3 4" id="KW-0131">Cell cycle</keyword>